<evidence type="ECO:0000259" key="3">
    <source>
        <dbReference type="Pfam" id="PF00501"/>
    </source>
</evidence>
<accession>A0A2A9FFS9</accession>
<keyword evidence="2 5" id="KW-0436">Ligase</keyword>
<evidence type="ECO:0000313" key="5">
    <source>
        <dbReference type="EMBL" id="PFG49611.1"/>
    </source>
</evidence>
<comment type="caution">
    <text evidence="5">The sequence shown here is derived from an EMBL/GenBank/DDBJ whole genome shotgun (WGS) entry which is preliminary data.</text>
</comment>
<dbReference type="Pfam" id="PF13193">
    <property type="entry name" value="AMP-binding_C"/>
    <property type="match status" value="1"/>
</dbReference>
<dbReference type="InterPro" id="IPR042099">
    <property type="entry name" value="ANL_N_sf"/>
</dbReference>
<dbReference type="PANTHER" id="PTHR24096">
    <property type="entry name" value="LONG-CHAIN-FATTY-ACID--COA LIGASE"/>
    <property type="match status" value="1"/>
</dbReference>
<dbReference type="Pfam" id="PF00501">
    <property type="entry name" value="AMP-binding"/>
    <property type="match status" value="1"/>
</dbReference>
<dbReference type="Proteomes" id="UP000243542">
    <property type="component" value="Unassembled WGS sequence"/>
</dbReference>
<dbReference type="Gene3D" id="3.30.300.30">
    <property type="match status" value="1"/>
</dbReference>
<gene>
    <name evidence="5" type="ORF">ATK36_4771</name>
</gene>
<organism evidence="5 6">
    <name type="scientific">Amycolatopsis sulphurea</name>
    <dbReference type="NCBI Taxonomy" id="76022"/>
    <lineage>
        <taxon>Bacteria</taxon>
        <taxon>Bacillati</taxon>
        <taxon>Actinomycetota</taxon>
        <taxon>Actinomycetes</taxon>
        <taxon>Pseudonocardiales</taxon>
        <taxon>Pseudonocardiaceae</taxon>
        <taxon>Amycolatopsis</taxon>
    </lineage>
</organism>
<keyword evidence="6" id="KW-1185">Reference proteome</keyword>
<dbReference type="EMBL" id="PDJK01000002">
    <property type="protein sequence ID" value="PFG49611.1"/>
    <property type="molecule type" value="Genomic_DNA"/>
</dbReference>
<dbReference type="AlphaFoldDB" id="A0A2A9FFS9"/>
<evidence type="ECO:0000259" key="4">
    <source>
        <dbReference type="Pfam" id="PF13193"/>
    </source>
</evidence>
<sequence>MATPGYGETVSLFLSRVMAALDDGGDTVLFRHDDTTMTRRQAAELLSCLYYGLSGIRGTVAIDAGNRPEVVLTQLAAQQRGLEVLLIAASASRPARTAAVEATGATLLTDADLTTLAASPLSTQDTLPGGVTTIFPSGGTTGTPKLVRHRGIYDGMATIFRPDGTRTVLVTAPLTHMTGNAAVLGALLCGDTVVLHRKFDASAVLADIERRRVTSLSLTPARLAAVLDNPSLPHTDLSSVRQLSVGAAPLSPRRLGQALSVFGPVVGQGYGLTEAPMIAGISAGEMLERPELLGSVGRIVPGMEARTAEGEVIVRGLSMMEGYHGKPPIADGWLRTGDLGHFDEDGYLFLHGRSGDVIVTGEHGTKVASTTVEHALLSHPRVRNAAVFAIPGPDGEGELVHAAVVTNGPATVDELRAHVRETLGGEHFVPTTVDFVDSLPLTAVGKVDKALLRSPFWLGHPRNIA</sequence>
<feature type="domain" description="AMP-dependent synthetase/ligase" evidence="3">
    <location>
        <begin position="128"/>
        <end position="324"/>
    </location>
</feature>
<comment type="similarity">
    <text evidence="1">Belongs to the ATP-dependent AMP-binding enzyme family.</text>
</comment>
<feature type="domain" description="AMP-binding enzyme C-terminal" evidence="4">
    <location>
        <begin position="372"/>
        <end position="446"/>
    </location>
</feature>
<dbReference type="SUPFAM" id="SSF56801">
    <property type="entry name" value="Acetyl-CoA synthetase-like"/>
    <property type="match status" value="1"/>
</dbReference>
<evidence type="ECO:0000256" key="1">
    <source>
        <dbReference type="ARBA" id="ARBA00006432"/>
    </source>
</evidence>
<dbReference type="CDD" id="cd04433">
    <property type="entry name" value="AFD_class_I"/>
    <property type="match status" value="1"/>
</dbReference>
<name>A0A2A9FFS9_9PSEU</name>
<reference evidence="5 6" key="1">
    <citation type="submission" date="2017-10" db="EMBL/GenBank/DDBJ databases">
        <title>Sequencing the genomes of 1000 actinobacteria strains.</title>
        <authorList>
            <person name="Klenk H.-P."/>
        </authorList>
    </citation>
    <scope>NUCLEOTIDE SEQUENCE [LARGE SCALE GENOMIC DNA]</scope>
    <source>
        <strain evidence="5 6">DSM 46092</strain>
    </source>
</reference>
<proteinExistence type="inferred from homology"/>
<dbReference type="InterPro" id="IPR045851">
    <property type="entry name" value="AMP-bd_C_sf"/>
</dbReference>
<evidence type="ECO:0000256" key="2">
    <source>
        <dbReference type="ARBA" id="ARBA00022598"/>
    </source>
</evidence>
<evidence type="ECO:0000313" key="6">
    <source>
        <dbReference type="Proteomes" id="UP000243542"/>
    </source>
</evidence>
<dbReference type="PANTHER" id="PTHR24096:SF149">
    <property type="entry name" value="AMP-BINDING DOMAIN-CONTAINING PROTEIN-RELATED"/>
    <property type="match status" value="1"/>
</dbReference>
<dbReference type="InterPro" id="IPR000873">
    <property type="entry name" value="AMP-dep_synth/lig_dom"/>
</dbReference>
<dbReference type="Gene3D" id="3.40.50.12780">
    <property type="entry name" value="N-terminal domain of ligase-like"/>
    <property type="match status" value="1"/>
</dbReference>
<protein>
    <submittedName>
        <fullName evidence="5">Acyl-CoA synthetase (AMP-forming)/AMP-acid ligase II</fullName>
    </submittedName>
</protein>
<dbReference type="InterPro" id="IPR025110">
    <property type="entry name" value="AMP-bd_C"/>
</dbReference>
<dbReference type="GO" id="GO:0016405">
    <property type="term" value="F:CoA-ligase activity"/>
    <property type="evidence" value="ECO:0007669"/>
    <property type="project" value="TreeGrafter"/>
</dbReference>